<name>U2YU25_9EURY</name>
<feature type="domain" description="UspA" evidence="2">
    <location>
        <begin position="5"/>
        <end position="143"/>
    </location>
</feature>
<dbReference type="eggNOG" id="arCOG03050">
    <property type="taxonomic scope" value="Archaea"/>
</dbReference>
<dbReference type="Pfam" id="PF00582">
    <property type="entry name" value="Usp"/>
    <property type="match status" value="1"/>
</dbReference>
<organism evidence="3 4">
    <name type="scientific">Halarchaeum acidiphilum MH1-52-1</name>
    <dbReference type="NCBI Taxonomy" id="1261545"/>
    <lineage>
        <taxon>Archaea</taxon>
        <taxon>Methanobacteriati</taxon>
        <taxon>Methanobacteriota</taxon>
        <taxon>Stenosarchaea group</taxon>
        <taxon>Halobacteria</taxon>
        <taxon>Halobacteriales</taxon>
        <taxon>Halobacteriaceae</taxon>
    </lineage>
</organism>
<dbReference type="Proteomes" id="UP000016986">
    <property type="component" value="Unassembled WGS sequence"/>
</dbReference>
<dbReference type="EMBL" id="BATA01000025">
    <property type="protein sequence ID" value="GAD52510.1"/>
    <property type="molecule type" value="Genomic_DNA"/>
</dbReference>
<keyword evidence="4" id="KW-1185">Reference proteome</keyword>
<evidence type="ECO:0000313" key="3">
    <source>
        <dbReference type="EMBL" id="GAD52510.1"/>
    </source>
</evidence>
<sequence length="146" mass="15410">MATALVAFPNDEEPDETLIEAAKRHVTGTNDDLLICVIVDEQAYQSDVQRTSAATSAGEGIDDAEERAQETAARIGARSFGDDVTYRTVGLVGMVPDSLLALADKEGCDHIFVAGRKRSPTGKVVFGDIAQSVILGFDGPVTVTTP</sequence>
<evidence type="ECO:0000313" key="4">
    <source>
        <dbReference type="Proteomes" id="UP000016986"/>
    </source>
</evidence>
<accession>U2YU25</accession>
<dbReference type="Gene3D" id="3.40.50.620">
    <property type="entry name" value="HUPs"/>
    <property type="match status" value="1"/>
</dbReference>
<dbReference type="InterPro" id="IPR006016">
    <property type="entry name" value="UspA"/>
</dbReference>
<dbReference type="InterPro" id="IPR014729">
    <property type="entry name" value="Rossmann-like_a/b/a_fold"/>
</dbReference>
<evidence type="ECO:0000259" key="2">
    <source>
        <dbReference type="Pfam" id="PF00582"/>
    </source>
</evidence>
<gene>
    <name evidence="3" type="ORF">MBEHAL_1270</name>
</gene>
<reference evidence="3 4" key="1">
    <citation type="submission" date="2013-09" db="EMBL/GenBank/DDBJ databases">
        <title>Whole genome sequencing of Halarchaeum acidiphilum strain MH1-52-1.</title>
        <authorList>
            <person name="Shimane Y."/>
            <person name="Minegishi H."/>
            <person name="Nishi S."/>
            <person name="Echigo A."/>
            <person name="Shuto A."/>
            <person name="Konishi M."/>
            <person name="Ito T."/>
            <person name="Ohkuma M."/>
            <person name="Ohta Y."/>
            <person name="Nagano Y."/>
            <person name="Tsubouchi T."/>
            <person name="Mori K."/>
            <person name="Usui K."/>
            <person name="Kamekura M."/>
            <person name="Usami R."/>
            <person name="Takaki Y."/>
            <person name="Hatada Y."/>
        </authorList>
    </citation>
    <scope>NUCLEOTIDE SEQUENCE [LARGE SCALE GENOMIC DNA]</scope>
    <source>
        <strain evidence="3 4">JCM 16109</strain>
    </source>
</reference>
<feature type="region of interest" description="Disordered" evidence="1">
    <location>
        <begin position="48"/>
        <end position="67"/>
    </location>
</feature>
<evidence type="ECO:0000256" key="1">
    <source>
        <dbReference type="SAM" id="MobiDB-lite"/>
    </source>
</evidence>
<comment type="caution">
    <text evidence="3">The sequence shown here is derived from an EMBL/GenBank/DDBJ whole genome shotgun (WGS) entry which is preliminary data.</text>
</comment>
<proteinExistence type="predicted"/>
<protein>
    <submittedName>
        <fullName evidence="3">UspA domain-containing protein</fullName>
    </submittedName>
</protein>
<dbReference type="SUPFAM" id="SSF52402">
    <property type="entry name" value="Adenine nucleotide alpha hydrolases-like"/>
    <property type="match status" value="1"/>
</dbReference>
<dbReference type="CDD" id="cd00293">
    <property type="entry name" value="USP-like"/>
    <property type="match status" value="1"/>
</dbReference>
<dbReference type="AlphaFoldDB" id="U2YU25"/>